<dbReference type="GO" id="GO:0003677">
    <property type="term" value="F:DNA binding"/>
    <property type="evidence" value="ECO:0007669"/>
    <property type="project" value="UniProtKB-UniRule"/>
</dbReference>
<keyword evidence="3 5" id="KW-0371">Homeobox</keyword>
<comment type="caution">
    <text evidence="9">The sequence shown here is derived from an EMBL/GenBank/DDBJ whole genome shotgun (WGS) entry which is preliminary data.</text>
</comment>
<evidence type="ECO:0000256" key="7">
    <source>
        <dbReference type="SAM" id="MobiDB-lite"/>
    </source>
</evidence>
<feature type="domain" description="Homeobox" evidence="8">
    <location>
        <begin position="105"/>
        <end position="147"/>
    </location>
</feature>
<dbReference type="InterPro" id="IPR009057">
    <property type="entry name" value="Homeodomain-like_sf"/>
</dbReference>
<dbReference type="GO" id="GO:0000981">
    <property type="term" value="F:DNA-binding transcription factor activity, RNA polymerase II-specific"/>
    <property type="evidence" value="ECO:0007669"/>
    <property type="project" value="TreeGrafter"/>
</dbReference>
<dbReference type="PANTHER" id="PTHR15467">
    <property type="entry name" value="ZINC-FINGERS AND HOMEOBOXES RELATED"/>
    <property type="match status" value="1"/>
</dbReference>
<dbReference type="GO" id="GO:0005634">
    <property type="term" value="C:nucleus"/>
    <property type="evidence" value="ECO:0007669"/>
    <property type="project" value="UniProtKB-SubCell"/>
</dbReference>
<dbReference type="PROSITE" id="PS50071">
    <property type="entry name" value="HOMEOBOX_2"/>
    <property type="match status" value="2"/>
</dbReference>
<dbReference type="SMART" id="SM00389">
    <property type="entry name" value="HOX"/>
    <property type="match status" value="2"/>
</dbReference>
<gene>
    <name evidence="9" type="ORF">WMY93_015030</name>
</gene>
<dbReference type="Pfam" id="PF00046">
    <property type="entry name" value="Homeodomain"/>
    <property type="match status" value="2"/>
</dbReference>
<reference evidence="10" key="1">
    <citation type="submission" date="2024-04" db="EMBL/GenBank/DDBJ databases">
        <title>Salinicola lusitanus LLJ914,a marine bacterium isolated from the Okinawa Trough.</title>
        <authorList>
            <person name="Li J."/>
        </authorList>
    </citation>
    <scope>NUCLEOTIDE SEQUENCE [LARGE SCALE GENOMIC DNA]</scope>
</reference>
<evidence type="ECO:0000256" key="4">
    <source>
        <dbReference type="ARBA" id="ARBA00023242"/>
    </source>
</evidence>
<dbReference type="EMBL" id="JBBPFD010000010">
    <property type="protein sequence ID" value="KAK7910346.1"/>
    <property type="molecule type" value="Genomic_DNA"/>
</dbReference>
<evidence type="ECO:0000256" key="2">
    <source>
        <dbReference type="ARBA" id="ARBA00023125"/>
    </source>
</evidence>
<feature type="DNA-binding region" description="Homeobox" evidence="5">
    <location>
        <begin position="107"/>
        <end position="148"/>
    </location>
</feature>
<evidence type="ECO:0000313" key="9">
    <source>
        <dbReference type="EMBL" id="KAK7910346.1"/>
    </source>
</evidence>
<feature type="compositionally biased region" description="Basic and acidic residues" evidence="7">
    <location>
        <begin position="186"/>
        <end position="201"/>
    </location>
</feature>
<evidence type="ECO:0000256" key="6">
    <source>
        <dbReference type="RuleBase" id="RU000682"/>
    </source>
</evidence>
<dbReference type="InterPro" id="IPR001356">
    <property type="entry name" value="HD"/>
</dbReference>
<dbReference type="PANTHER" id="PTHR15467:SF10">
    <property type="entry name" value="HOMEOBOX AND LEUCINE ZIPPER ENCODING B-RELATED"/>
    <property type="match status" value="1"/>
</dbReference>
<accession>A0AAW0P5Z7</accession>
<proteinExistence type="predicted"/>
<evidence type="ECO:0000259" key="8">
    <source>
        <dbReference type="PROSITE" id="PS50071"/>
    </source>
</evidence>
<dbReference type="SUPFAM" id="SSF46689">
    <property type="entry name" value="Homeodomain-like"/>
    <property type="match status" value="2"/>
</dbReference>
<sequence length="450" mass="51057">MCRGFCPCDSPQPRAGRPAKARSVMERLITVCQLKTTTIPIGRMRQKIDAHVPSRGSTFQKPVSQPNLAPAAFNRNQNSTLCLPLMSENQKIIWGYSSEINIPMDKVAVLDEAFSRFPYLTQKKTISLAQSCSLHPDQVKVWFISQRLCYGISWDAKDINEMRRKMLGKITPKRKQSECETEVVKKQKLSREEEGEAKEGAARNQRVVKKEKRSNAAIEDQIVPKKQRNQKGKVLKRKDYILDPSGAKTSPTPWPKTETPAADHQTLLSTCSKADITFLQTDADNSFAIPDEALDWSPSVFVQSQIVSSEAPVPVEGQQQAETKHQHPEKNTFTPESAPTCSSFDSSSICRREGKIKTLEQMTIIKEEFTKCQYPTSKQYKELSLRTGLPRAHLVQWFNDTRYSIKKFKPSWLTVEQHRAAVANVVHEQHLRKMSKMHSKGEKMNTPKSV</sequence>
<comment type="subcellular location">
    <subcellularLocation>
        <location evidence="1 5 6">Nucleus</location>
    </subcellularLocation>
</comment>
<dbReference type="Proteomes" id="UP001460270">
    <property type="component" value="Unassembled WGS sequence"/>
</dbReference>
<evidence type="ECO:0000256" key="1">
    <source>
        <dbReference type="ARBA" id="ARBA00004123"/>
    </source>
</evidence>
<dbReference type="AlphaFoldDB" id="A0AAW0P5Z7"/>
<evidence type="ECO:0000313" key="10">
    <source>
        <dbReference type="Proteomes" id="UP001460270"/>
    </source>
</evidence>
<dbReference type="CDD" id="cd00086">
    <property type="entry name" value="homeodomain"/>
    <property type="match status" value="2"/>
</dbReference>
<dbReference type="Gene3D" id="1.10.10.60">
    <property type="entry name" value="Homeodomain-like"/>
    <property type="match status" value="2"/>
</dbReference>
<feature type="region of interest" description="Disordered" evidence="7">
    <location>
        <begin position="311"/>
        <end position="340"/>
    </location>
</feature>
<feature type="compositionally biased region" description="Polar residues" evidence="7">
    <location>
        <begin position="331"/>
        <end position="340"/>
    </location>
</feature>
<keyword evidence="2 5" id="KW-0238">DNA-binding</keyword>
<feature type="DNA-binding region" description="Homeobox" evidence="5">
    <location>
        <begin position="350"/>
        <end position="409"/>
    </location>
</feature>
<feature type="region of interest" description="Disordered" evidence="7">
    <location>
        <begin position="186"/>
        <end position="260"/>
    </location>
</feature>
<evidence type="ECO:0000256" key="5">
    <source>
        <dbReference type="PROSITE-ProRule" id="PRU00108"/>
    </source>
</evidence>
<keyword evidence="4 5" id="KW-0539">Nucleus</keyword>
<name>A0AAW0P5Z7_9GOBI</name>
<evidence type="ECO:0000256" key="3">
    <source>
        <dbReference type="ARBA" id="ARBA00023155"/>
    </source>
</evidence>
<feature type="compositionally biased region" description="Basic residues" evidence="7">
    <location>
        <begin position="225"/>
        <end position="236"/>
    </location>
</feature>
<keyword evidence="10" id="KW-1185">Reference proteome</keyword>
<feature type="domain" description="Homeobox" evidence="8">
    <location>
        <begin position="348"/>
        <end position="408"/>
    </location>
</feature>
<organism evidence="9 10">
    <name type="scientific">Mugilogobius chulae</name>
    <name type="common">yellowstripe goby</name>
    <dbReference type="NCBI Taxonomy" id="88201"/>
    <lineage>
        <taxon>Eukaryota</taxon>
        <taxon>Metazoa</taxon>
        <taxon>Chordata</taxon>
        <taxon>Craniata</taxon>
        <taxon>Vertebrata</taxon>
        <taxon>Euteleostomi</taxon>
        <taxon>Actinopterygii</taxon>
        <taxon>Neopterygii</taxon>
        <taxon>Teleostei</taxon>
        <taxon>Neoteleostei</taxon>
        <taxon>Acanthomorphata</taxon>
        <taxon>Gobiaria</taxon>
        <taxon>Gobiiformes</taxon>
        <taxon>Gobioidei</taxon>
        <taxon>Gobiidae</taxon>
        <taxon>Gobionellinae</taxon>
        <taxon>Mugilogobius</taxon>
    </lineage>
</organism>
<protein>
    <recommendedName>
        <fullName evidence="8">Homeobox domain-containing protein</fullName>
    </recommendedName>
</protein>